<comment type="caution">
    <text evidence="1">The sequence shown here is derived from an EMBL/GenBank/DDBJ whole genome shotgun (WGS) entry which is preliminary data.</text>
</comment>
<protein>
    <submittedName>
        <fullName evidence="1">Uncharacterized protein</fullName>
    </submittedName>
</protein>
<name>A0A1B8AHK0_FUSPO</name>
<accession>A0A1B8AHK0</accession>
<dbReference type="EMBL" id="LYXU01000004">
    <property type="protein sequence ID" value="OBS19940.1"/>
    <property type="molecule type" value="Genomic_DNA"/>
</dbReference>
<organism evidence="1 2">
    <name type="scientific">Fusarium poae</name>
    <dbReference type="NCBI Taxonomy" id="36050"/>
    <lineage>
        <taxon>Eukaryota</taxon>
        <taxon>Fungi</taxon>
        <taxon>Dikarya</taxon>
        <taxon>Ascomycota</taxon>
        <taxon>Pezizomycotina</taxon>
        <taxon>Sordariomycetes</taxon>
        <taxon>Hypocreomycetidae</taxon>
        <taxon>Hypocreales</taxon>
        <taxon>Nectriaceae</taxon>
        <taxon>Fusarium</taxon>
    </lineage>
</organism>
<reference evidence="1 2" key="1">
    <citation type="submission" date="2016-06" db="EMBL/GenBank/DDBJ databases">
        <title>Living apart together: crosstalk between the core and supernumerary genomes in a fungal plant pathogen.</title>
        <authorList>
            <person name="Vanheule A."/>
            <person name="Audenaert K."/>
            <person name="Warris S."/>
            <person name="Van De Geest H."/>
            <person name="Schijlen E."/>
            <person name="Hofte M."/>
            <person name="De Saeger S."/>
            <person name="Haesaert G."/>
            <person name="Waalwijk C."/>
            <person name="Van Der Lee T."/>
        </authorList>
    </citation>
    <scope>NUCLEOTIDE SEQUENCE [LARGE SCALE GENOMIC DNA]</scope>
    <source>
        <strain evidence="1 2">2516</strain>
    </source>
</reference>
<gene>
    <name evidence="1" type="ORF">FPOA_11665</name>
</gene>
<proteinExistence type="predicted"/>
<sequence length="130" mass="14239">MACTPTGHMPFSGYSNGRASSAEHCRADGEKLDAVLDLQYHMMQVAAMSGAAGKPDLLLAPASTLHPLKTVEAMCLLNDVNTLWATKLSLPKEFYTVDWGSYRLVARWLRQEPESLSRDSRLPDDGPCSV</sequence>
<keyword evidence="2" id="KW-1185">Reference proteome</keyword>
<dbReference type="AlphaFoldDB" id="A0A1B8AHK0"/>
<dbReference type="Proteomes" id="UP000091967">
    <property type="component" value="Unassembled WGS sequence"/>
</dbReference>
<evidence type="ECO:0000313" key="1">
    <source>
        <dbReference type="EMBL" id="OBS19940.1"/>
    </source>
</evidence>
<evidence type="ECO:0000313" key="2">
    <source>
        <dbReference type="Proteomes" id="UP000091967"/>
    </source>
</evidence>